<dbReference type="GO" id="GO:0016301">
    <property type="term" value="F:kinase activity"/>
    <property type="evidence" value="ECO:0007669"/>
    <property type="project" value="UniProtKB-KW"/>
</dbReference>
<comment type="caution">
    <text evidence="6">The sequence shown here is derived from an EMBL/GenBank/DDBJ whole genome shotgun (WGS) entry which is preliminary data.</text>
</comment>
<keyword evidence="1" id="KW-0808">Transferase</keyword>
<feature type="domain" description="DAGKc" evidence="5">
    <location>
        <begin position="1"/>
        <end position="115"/>
    </location>
</feature>
<dbReference type="PANTHER" id="PTHR12358">
    <property type="entry name" value="SPHINGOSINE KINASE"/>
    <property type="match status" value="1"/>
</dbReference>
<keyword evidence="2" id="KW-0547">Nucleotide-binding</keyword>
<accession>A0A9D7XGA2</accession>
<keyword evidence="3" id="KW-0418">Kinase</keyword>
<reference evidence="6 7" key="1">
    <citation type="submission" date="2020-10" db="EMBL/GenBank/DDBJ databases">
        <title>Connecting structure to function with the recovery of over 1000 high-quality activated sludge metagenome-assembled genomes encoding full-length rRNA genes using long-read sequencing.</title>
        <authorList>
            <person name="Singleton C.M."/>
            <person name="Petriglieri F."/>
            <person name="Kristensen J.M."/>
            <person name="Kirkegaard R.H."/>
            <person name="Michaelsen T.Y."/>
            <person name="Andersen M.H."/>
            <person name="Karst S.M."/>
            <person name="Dueholm M.S."/>
            <person name="Nielsen P.H."/>
            <person name="Albertsen M."/>
        </authorList>
    </citation>
    <scope>NUCLEOTIDE SEQUENCE [LARGE SCALE GENOMIC DNA]</scope>
    <source>
        <strain evidence="6">Ribe_18-Q3-R11-54_BAT3C.373</strain>
    </source>
</reference>
<protein>
    <recommendedName>
        <fullName evidence="5">DAGKc domain-containing protein</fullName>
    </recommendedName>
</protein>
<dbReference type="GO" id="GO:0005524">
    <property type="term" value="F:ATP binding"/>
    <property type="evidence" value="ECO:0007669"/>
    <property type="project" value="UniProtKB-KW"/>
</dbReference>
<dbReference type="InterPro" id="IPR001206">
    <property type="entry name" value="Diacylglycerol_kinase_cat_dom"/>
</dbReference>
<evidence type="ECO:0000256" key="1">
    <source>
        <dbReference type="ARBA" id="ARBA00022679"/>
    </source>
</evidence>
<sequence length="281" mass="31289">MWIRKKKILPAKIKSFFKSDQFIIEFTEFPKHATVIASKYAEIPNHIIIAIGGDGTINEIAQALVNTSTKMGIIPTGSGNGFASHLKIPKNIDHCFKLIKNQHSILSDVIQVNDSISCNTAGLGFDAYVAKLFGNDGHRGFLSYMRLGLGKFKKSTAMNVTIGDATFKNILSLEIANSNQLGNNARISPHSNVIDGIAEVVLLTKPKWFQIPSILWAVFTGTFDHHRLGKIISYQNEVIRVDKPTDFHIDGEYKGEVSQVKFEVLTKKLHVICPEYNIHKI</sequence>
<evidence type="ECO:0000313" key="6">
    <source>
        <dbReference type="EMBL" id="MBK9716667.1"/>
    </source>
</evidence>
<dbReference type="AlphaFoldDB" id="A0A9D7XGA2"/>
<evidence type="ECO:0000256" key="4">
    <source>
        <dbReference type="ARBA" id="ARBA00022840"/>
    </source>
</evidence>
<dbReference type="InterPro" id="IPR045540">
    <property type="entry name" value="YegS/DAGK_C"/>
</dbReference>
<evidence type="ECO:0000256" key="2">
    <source>
        <dbReference type="ARBA" id="ARBA00022741"/>
    </source>
</evidence>
<dbReference type="GO" id="GO:0005886">
    <property type="term" value="C:plasma membrane"/>
    <property type="evidence" value="ECO:0007669"/>
    <property type="project" value="TreeGrafter"/>
</dbReference>
<dbReference type="SMART" id="SM00046">
    <property type="entry name" value="DAGKc"/>
    <property type="match status" value="1"/>
</dbReference>
<organism evidence="6 7">
    <name type="scientific">Candidatus Defluviibacterium haderslevense</name>
    <dbReference type="NCBI Taxonomy" id="2981993"/>
    <lineage>
        <taxon>Bacteria</taxon>
        <taxon>Pseudomonadati</taxon>
        <taxon>Bacteroidota</taxon>
        <taxon>Saprospiria</taxon>
        <taxon>Saprospirales</taxon>
        <taxon>Saprospiraceae</taxon>
        <taxon>Candidatus Defluviibacterium</taxon>
    </lineage>
</organism>
<evidence type="ECO:0000313" key="7">
    <source>
        <dbReference type="Proteomes" id="UP000808349"/>
    </source>
</evidence>
<dbReference type="Gene3D" id="2.60.200.40">
    <property type="match status" value="1"/>
</dbReference>
<dbReference type="EMBL" id="JADKFW010000004">
    <property type="protein sequence ID" value="MBK9716667.1"/>
    <property type="molecule type" value="Genomic_DNA"/>
</dbReference>
<dbReference type="Proteomes" id="UP000808349">
    <property type="component" value="Unassembled WGS sequence"/>
</dbReference>
<dbReference type="Pfam" id="PF00781">
    <property type="entry name" value="DAGK_cat"/>
    <property type="match status" value="1"/>
</dbReference>
<dbReference type="SUPFAM" id="SSF111331">
    <property type="entry name" value="NAD kinase/diacylglycerol kinase-like"/>
    <property type="match status" value="1"/>
</dbReference>
<dbReference type="InterPro" id="IPR017438">
    <property type="entry name" value="ATP-NAD_kinase_N"/>
</dbReference>
<dbReference type="PROSITE" id="PS50146">
    <property type="entry name" value="DAGK"/>
    <property type="match status" value="1"/>
</dbReference>
<dbReference type="PANTHER" id="PTHR12358:SF106">
    <property type="entry name" value="LIPID KINASE YEGS"/>
    <property type="match status" value="1"/>
</dbReference>
<dbReference type="InterPro" id="IPR050187">
    <property type="entry name" value="Lipid_Phosphate_FormReg"/>
</dbReference>
<dbReference type="Gene3D" id="3.40.50.10330">
    <property type="entry name" value="Probable inorganic polyphosphate/atp-NAD kinase, domain 1"/>
    <property type="match status" value="1"/>
</dbReference>
<evidence type="ECO:0000259" key="5">
    <source>
        <dbReference type="PROSITE" id="PS50146"/>
    </source>
</evidence>
<keyword evidence="4" id="KW-0067">ATP-binding</keyword>
<proteinExistence type="predicted"/>
<dbReference type="InterPro" id="IPR016064">
    <property type="entry name" value="NAD/diacylglycerol_kinase_sf"/>
</dbReference>
<evidence type="ECO:0000256" key="3">
    <source>
        <dbReference type="ARBA" id="ARBA00022777"/>
    </source>
</evidence>
<name>A0A9D7XGA2_9BACT</name>
<gene>
    <name evidence="6" type="ORF">IPO85_03965</name>
</gene>
<dbReference type="Pfam" id="PF19279">
    <property type="entry name" value="YegS_C"/>
    <property type="match status" value="1"/>
</dbReference>